<evidence type="ECO:0000256" key="5">
    <source>
        <dbReference type="PROSITE-ProRule" id="PRU01240"/>
    </source>
</evidence>
<dbReference type="PANTHER" id="PTHR43806">
    <property type="entry name" value="PEPTIDASE S8"/>
    <property type="match status" value="1"/>
</dbReference>
<evidence type="ECO:0000256" key="1">
    <source>
        <dbReference type="ARBA" id="ARBA00011073"/>
    </source>
</evidence>
<feature type="active site" description="Charge relay system" evidence="5">
    <location>
        <position position="405"/>
    </location>
</feature>
<keyword evidence="2 5" id="KW-0645">Protease</keyword>
<dbReference type="InterPro" id="IPR036852">
    <property type="entry name" value="Peptidase_S8/S53_dom_sf"/>
</dbReference>
<dbReference type="SUPFAM" id="SSF52743">
    <property type="entry name" value="Subtilisin-like"/>
    <property type="match status" value="1"/>
</dbReference>
<protein>
    <submittedName>
        <fullName evidence="7">Peptidase S8 and S53, subtilisin, kexin, sedolisin</fullName>
    </submittedName>
</protein>
<keyword evidence="3 5" id="KW-0378">Hydrolase</keyword>
<dbReference type="InterPro" id="IPR015500">
    <property type="entry name" value="Peptidase_S8_subtilisin-rel"/>
</dbReference>
<evidence type="ECO:0000313" key="7">
    <source>
        <dbReference type="EMBL" id="CUR32799.1"/>
    </source>
</evidence>
<dbReference type="RefSeq" id="WP_072719517.1">
    <property type="nucleotide sequence ID" value="NZ_LN889802.1"/>
</dbReference>
<dbReference type="AlphaFoldDB" id="A0A1J1LJZ1"/>
<dbReference type="Proteomes" id="UP000184315">
    <property type="component" value="Unassembled WGS sequence"/>
</dbReference>
<dbReference type="GO" id="GO:0004252">
    <property type="term" value="F:serine-type endopeptidase activity"/>
    <property type="evidence" value="ECO:0007669"/>
    <property type="project" value="UniProtKB-UniRule"/>
</dbReference>
<evidence type="ECO:0000256" key="2">
    <source>
        <dbReference type="ARBA" id="ARBA00022670"/>
    </source>
</evidence>
<dbReference type="Gene3D" id="3.40.50.200">
    <property type="entry name" value="Peptidase S8/S53 domain"/>
    <property type="match status" value="1"/>
</dbReference>
<dbReference type="PANTHER" id="PTHR43806:SF11">
    <property type="entry name" value="CEREVISIN-RELATED"/>
    <property type="match status" value="1"/>
</dbReference>
<dbReference type="EMBL" id="CZDF01000156">
    <property type="protein sequence ID" value="CUR32799.1"/>
    <property type="molecule type" value="Genomic_DNA"/>
</dbReference>
<feature type="active site" description="Charge relay system" evidence="5">
    <location>
        <position position="188"/>
    </location>
</feature>
<dbReference type="GO" id="GO:0006508">
    <property type="term" value="P:proteolysis"/>
    <property type="evidence" value="ECO:0007669"/>
    <property type="project" value="UniProtKB-KW"/>
</dbReference>
<evidence type="ECO:0000313" key="8">
    <source>
        <dbReference type="Proteomes" id="UP000184315"/>
    </source>
</evidence>
<accession>A0A1J1LJZ1</accession>
<sequence>MNDLNNKLPSIVYAEASVHSQGGVSLFQFSEQITHENINQFYSHPQQVNLAIQRLQAEGFEVLQTGRVTLSIAGSIDLYERVFKTKIIAKDKTVIKGGGLESIATFLDTPDTDMVGFVDPSSSPLSDLIEGIALSEPVYYTDVGLPSESPPNPSYWHLIPQDIAQKLNAVTAHHQGIKGQGINVVMVDSGWYRHPFFARNRYQGKVILGAGCINPEVDENGHGTGESANLFSVAPDINFTMIKWNFKNSIAAFKKAVSLRPDVISCSWGSSKQYLPLSAYDIALTANIADAVYQGIIVVFSAGNGHWGFPSQHPDVIAAGGVYINSDGKLEASNYASGFSSNIYSGRIVPDICGLVGKKPRAAYIVLPVPPGSTLDAVFGIPGVKHPDADETSSEDGWAAFSGTSAAAPQVAGICALMKQVNPQLSPQQANEILQQTAIDVIAGNCNSATGGHSAKPGFDWATGSGLVNGFEAVKTAKKLAKGETKRQNRNSQVRYAHPVSKHQNIKPVEGFMNFSVDIQSNEQLTQKLNKLDIKWQLDQKLQELLKDARRHDPDIPYLEIDQISFTIRSPKTNVVAALKQEIEEVKNSMKNVGKINIPLSALVAAESLLKMGQADDFVIEFLTEVLEKADRPIARSRAIKALGELSFCGCGSKSSNPNEDDELMVRCSDGTSAECNIKENGIWNARCGRMLIPCTPPNR</sequence>
<keyword evidence="8" id="KW-1185">Reference proteome</keyword>
<keyword evidence="4 5" id="KW-0720">Serine protease</keyword>
<evidence type="ECO:0000256" key="3">
    <source>
        <dbReference type="ARBA" id="ARBA00022801"/>
    </source>
</evidence>
<dbReference type="InterPro" id="IPR050131">
    <property type="entry name" value="Peptidase_S8_subtilisin-like"/>
</dbReference>
<proteinExistence type="inferred from homology"/>
<reference evidence="8" key="1">
    <citation type="submission" date="2015-10" db="EMBL/GenBank/DDBJ databases">
        <authorList>
            <person name="Regsiter A."/>
            <person name="william w."/>
        </authorList>
    </citation>
    <scope>NUCLEOTIDE SEQUENCE [LARGE SCALE GENOMIC DNA]</scope>
</reference>
<dbReference type="PROSITE" id="PS00138">
    <property type="entry name" value="SUBTILASE_SER"/>
    <property type="match status" value="1"/>
</dbReference>
<comment type="similarity">
    <text evidence="1 5">Belongs to the peptidase S8 family.</text>
</comment>
<feature type="domain" description="Peptidase S8/S53" evidence="6">
    <location>
        <begin position="181"/>
        <end position="447"/>
    </location>
</feature>
<dbReference type="InterPro" id="IPR000209">
    <property type="entry name" value="Peptidase_S8/S53_dom"/>
</dbReference>
<organism evidence="7 8">
    <name type="scientific">Planktothrix tepida PCC 9214</name>
    <dbReference type="NCBI Taxonomy" id="671072"/>
    <lineage>
        <taxon>Bacteria</taxon>
        <taxon>Bacillati</taxon>
        <taxon>Cyanobacteriota</taxon>
        <taxon>Cyanophyceae</taxon>
        <taxon>Oscillatoriophycideae</taxon>
        <taxon>Oscillatoriales</taxon>
        <taxon>Microcoleaceae</taxon>
        <taxon>Planktothrix</taxon>
    </lineage>
</organism>
<dbReference type="PRINTS" id="PR00723">
    <property type="entry name" value="SUBTILISIN"/>
</dbReference>
<feature type="active site" description="Charge relay system" evidence="5">
    <location>
        <position position="222"/>
    </location>
</feature>
<evidence type="ECO:0000259" key="6">
    <source>
        <dbReference type="Pfam" id="PF00082"/>
    </source>
</evidence>
<dbReference type="PROSITE" id="PS51892">
    <property type="entry name" value="SUBTILASE"/>
    <property type="match status" value="1"/>
</dbReference>
<dbReference type="STRING" id="671072.PL9214500046"/>
<evidence type="ECO:0000256" key="4">
    <source>
        <dbReference type="ARBA" id="ARBA00022825"/>
    </source>
</evidence>
<dbReference type="OrthoDB" id="9798386at2"/>
<name>A0A1J1LJZ1_9CYAN</name>
<gene>
    <name evidence="7" type="ORF">PL9214500046</name>
</gene>
<dbReference type="InterPro" id="IPR023828">
    <property type="entry name" value="Peptidase_S8_Ser-AS"/>
</dbReference>
<dbReference type="Pfam" id="PF00082">
    <property type="entry name" value="Peptidase_S8"/>
    <property type="match status" value="1"/>
</dbReference>